<dbReference type="EMBL" id="BGPR01004594">
    <property type="protein sequence ID" value="GBN01212.1"/>
    <property type="molecule type" value="Genomic_DNA"/>
</dbReference>
<dbReference type="AlphaFoldDB" id="A0A4Y2KGY5"/>
<sequence>MSSKFLSPEVITLSEVYSVDSWSRYIPGQGMAPSPIQERFICFETVKDSTGKELSPKTESILEKEELDLENCRRQEYDIGTNMRGLI</sequence>
<organism evidence="1 2">
    <name type="scientific">Araneus ventricosus</name>
    <name type="common">Orbweaver spider</name>
    <name type="synonym">Epeira ventricosa</name>
    <dbReference type="NCBI Taxonomy" id="182803"/>
    <lineage>
        <taxon>Eukaryota</taxon>
        <taxon>Metazoa</taxon>
        <taxon>Ecdysozoa</taxon>
        <taxon>Arthropoda</taxon>
        <taxon>Chelicerata</taxon>
        <taxon>Arachnida</taxon>
        <taxon>Araneae</taxon>
        <taxon>Araneomorphae</taxon>
        <taxon>Entelegynae</taxon>
        <taxon>Araneoidea</taxon>
        <taxon>Araneidae</taxon>
        <taxon>Araneus</taxon>
    </lineage>
</organism>
<protein>
    <submittedName>
        <fullName evidence="1">Uncharacterized protein</fullName>
    </submittedName>
</protein>
<proteinExistence type="predicted"/>
<comment type="caution">
    <text evidence="1">The sequence shown here is derived from an EMBL/GenBank/DDBJ whole genome shotgun (WGS) entry which is preliminary data.</text>
</comment>
<dbReference type="Proteomes" id="UP000499080">
    <property type="component" value="Unassembled WGS sequence"/>
</dbReference>
<dbReference type="OrthoDB" id="10590056at2759"/>
<accession>A0A4Y2KGY5</accession>
<evidence type="ECO:0000313" key="2">
    <source>
        <dbReference type="Proteomes" id="UP000499080"/>
    </source>
</evidence>
<evidence type="ECO:0000313" key="1">
    <source>
        <dbReference type="EMBL" id="GBN01212.1"/>
    </source>
</evidence>
<reference evidence="1 2" key="1">
    <citation type="journal article" date="2019" name="Sci. Rep.">
        <title>Orb-weaving spider Araneus ventricosus genome elucidates the spidroin gene catalogue.</title>
        <authorList>
            <person name="Kono N."/>
            <person name="Nakamura H."/>
            <person name="Ohtoshi R."/>
            <person name="Moran D.A.P."/>
            <person name="Shinohara A."/>
            <person name="Yoshida Y."/>
            <person name="Fujiwara M."/>
            <person name="Mori M."/>
            <person name="Tomita M."/>
            <person name="Arakawa K."/>
        </authorList>
    </citation>
    <scope>NUCLEOTIDE SEQUENCE [LARGE SCALE GENOMIC DNA]</scope>
</reference>
<gene>
    <name evidence="1" type="ORF">AVEN_70297_1</name>
</gene>
<keyword evidence="2" id="KW-1185">Reference proteome</keyword>
<name>A0A4Y2KGY5_ARAVE</name>